<keyword evidence="3" id="KW-0560">Oxidoreductase</keyword>
<dbReference type="KEGG" id="dlu:A6035_15065"/>
<dbReference type="AlphaFoldDB" id="A0A2S1RAK7"/>
<dbReference type="GO" id="GO:0035516">
    <property type="term" value="F:broad specificity oxidative DNA demethylase activity"/>
    <property type="evidence" value="ECO:0007669"/>
    <property type="project" value="TreeGrafter"/>
</dbReference>
<gene>
    <name evidence="8" type="ORF">A6035_15065</name>
</gene>
<dbReference type="GO" id="GO:0035513">
    <property type="term" value="P:oxidative RNA demethylation"/>
    <property type="evidence" value="ECO:0007669"/>
    <property type="project" value="TreeGrafter"/>
</dbReference>
<keyword evidence="2" id="KW-0223">Dioxygenase</keyword>
<comment type="cofactor">
    <cofactor evidence="5">
        <name>Fe(2+)</name>
        <dbReference type="ChEBI" id="CHEBI:29033"/>
    </cofactor>
    <text evidence="5">Binds 1 Fe(2+) ion per subunit.</text>
</comment>
<evidence type="ECO:0000313" key="8">
    <source>
        <dbReference type="EMBL" id="AWH93282.1"/>
    </source>
</evidence>
<proteinExistence type="predicted"/>
<dbReference type="GO" id="GO:0005737">
    <property type="term" value="C:cytoplasm"/>
    <property type="evidence" value="ECO:0007669"/>
    <property type="project" value="TreeGrafter"/>
</dbReference>
<dbReference type="GO" id="GO:0035515">
    <property type="term" value="F:oxidative RNA demethylase activity"/>
    <property type="evidence" value="ECO:0007669"/>
    <property type="project" value="TreeGrafter"/>
</dbReference>
<feature type="region of interest" description="Disordered" evidence="6">
    <location>
        <begin position="110"/>
        <end position="135"/>
    </location>
</feature>
<feature type="binding site" evidence="5">
    <location>
        <position position="211"/>
    </location>
    <ligand>
        <name>Fe cation</name>
        <dbReference type="ChEBI" id="CHEBI:24875"/>
        <note>catalytic</note>
    </ligand>
</feature>
<dbReference type="Pfam" id="PF13532">
    <property type="entry name" value="2OG-FeII_Oxy_2"/>
    <property type="match status" value="1"/>
</dbReference>
<dbReference type="GO" id="GO:0008198">
    <property type="term" value="F:ferrous iron binding"/>
    <property type="evidence" value="ECO:0007669"/>
    <property type="project" value="TreeGrafter"/>
</dbReference>
<dbReference type="InterPro" id="IPR005123">
    <property type="entry name" value="Oxoglu/Fe-dep_dioxygenase_dom"/>
</dbReference>
<dbReference type="InterPro" id="IPR037151">
    <property type="entry name" value="AlkB-like_sf"/>
</dbReference>
<feature type="domain" description="Fe2OG dioxygenase" evidence="7">
    <location>
        <begin position="137"/>
        <end position="244"/>
    </location>
</feature>
<evidence type="ECO:0000256" key="4">
    <source>
        <dbReference type="ARBA" id="ARBA00023004"/>
    </source>
</evidence>
<dbReference type="PANTHER" id="PTHR16557">
    <property type="entry name" value="ALKYLATED DNA REPAIR PROTEIN ALKB-RELATED"/>
    <property type="match status" value="1"/>
</dbReference>
<protein>
    <submittedName>
        <fullName evidence="8">DNA repair protein</fullName>
    </submittedName>
</protein>
<dbReference type="RefSeq" id="WP_108848634.1">
    <property type="nucleotide sequence ID" value="NZ_CP015449.1"/>
</dbReference>
<dbReference type="InterPro" id="IPR004574">
    <property type="entry name" value="Alkb"/>
</dbReference>
<keyword evidence="4 5" id="KW-0408">Iron</keyword>
<dbReference type="EMBL" id="CP015449">
    <property type="protein sequence ID" value="AWH93282.1"/>
    <property type="molecule type" value="Genomic_DNA"/>
</dbReference>
<feature type="binding site" evidence="5">
    <location>
        <position position="157"/>
    </location>
    <ligand>
        <name>Fe cation</name>
        <dbReference type="ChEBI" id="CHEBI:24875"/>
        <note>catalytic</note>
    </ligand>
</feature>
<evidence type="ECO:0000256" key="2">
    <source>
        <dbReference type="ARBA" id="ARBA00022964"/>
    </source>
</evidence>
<dbReference type="Proteomes" id="UP000244928">
    <property type="component" value="Chromosome"/>
</dbReference>
<dbReference type="OrthoDB" id="9796932at2"/>
<reference evidence="8 9" key="1">
    <citation type="submission" date="2016-04" db="EMBL/GenBank/DDBJ databases">
        <title>Complete genome sequence of Dietzia lutea YIM 80766T, a strain isolated from desert soil in Egypt.</title>
        <authorList>
            <person name="Zhao J."/>
            <person name="Hu B."/>
            <person name="Geng S."/>
            <person name="Nie Y."/>
            <person name="Tang Y."/>
        </authorList>
    </citation>
    <scope>NUCLEOTIDE SEQUENCE [LARGE SCALE GENOMIC DNA]</scope>
    <source>
        <strain evidence="8 9">YIM 80766</strain>
    </source>
</reference>
<evidence type="ECO:0000259" key="7">
    <source>
        <dbReference type="PROSITE" id="PS51471"/>
    </source>
</evidence>
<dbReference type="PANTHER" id="PTHR16557:SF2">
    <property type="entry name" value="NUCLEIC ACID DIOXYGENASE ALKBH1"/>
    <property type="match status" value="1"/>
</dbReference>
<accession>A0A2S1RAK7</accession>
<dbReference type="SUPFAM" id="SSF51197">
    <property type="entry name" value="Clavaminate synthase-like"/>
    <property type="match status" value="1"/>
</dbReference>
<evidence type="ECO:0000256" key="5">
    <source>
        <dbReference type="PIRSR" id="PIRSR604574-2"/>
    </source>
</evidence>
<dbReference type="PROSITE" id="PS51471">
    <property type="entry name" value="FE2OG_OXY"/>
    <property type="match status" value="1"/>
</dbReference>
<evidence type="ECO:0000256" key="1">
    <source>
        <dbReference type="ARBA" id="ARBA00022723"/>
    </source>
</evidence>
<sequence length="263" mass="28564">MTEPLFGVDRAPSSLGPGAVHVPDWMSREQQEYLLRACADWAAVAAPRSIVLPGGGRMSVRTFSLGRHWIPYRYDDDEDTPPIPEWLVRAARTALTAAAAIDPRAAVLDGRDHEPLPAEPQPAGPGAREPGPGPAYTPDAALVNLYGRGATMGLHQDRDEASLAPVVSFSLGDACTFRFGTPEHRGRPYTDVRLESGDLVVFGGPSRMAFHGVPKVFDSTAPSWCREVLGAEPGRVNITLRMTRMTRMTRPPARPDHLPYPTP</sequence>
<dbReference type="Gene3D" id="2.60.120.590">
    <property type="entry name" value="Alpha-ketoglutarate-dependent dioxygenase AlkB-like"/>
    <property type="match status" value="1"/>
</dbReference>
<feature type="binding site" evidence="5">
    <location>
        <position position="155"/>
    </location>
    <ligand>
        <name>Fe cation</name>
        <dbReference type="ChEBI" id="CHEBI:24875"/>
        <note>catalytic</note>
    </ligand>
</feature>
<keyword evidence="1 5" id="KW-0479">Metal-binding</keyword>
<evidence type="ECO:0000256" key="3">
    <source>
        <dbReference type="ARBA" id="ARBA00023002"/>
    </source>
</evidence>
<evidence type="ECO:0000256" key="6">
    <source>
        <dbReference type="SAM" id="MobiDB-lite"/>
    </source>
</evidence>
<keyword evidence="9" id="KW-1185">Reference proteome</keyword>
<evidence type="ECO:0000313" key="9">
    <source>
        <dbReference type="Proteomes" id="UP000244928"/>
    </source>
</evidence>
<organism evidence="8 9">
    <name type="scientific">Dietzia lutea</name>
    <dbReference type="NCBI Taxonomy" id="546160"/>
    <lineage>
        <taxon>Bacteria</taxon>
        <taxon>Bacillati</taxon>
        <taxon>Actinomycetota</taxon>
        <taxon>Actinomycetes</taxon>
        <taxon>Mycobacteriales</taxon>
        <taxon>Dietziaceae</taxon>
        <taxon>Dietzia</taxon>
    </lineage>
</organism>
<name>A0A2S1RAK7_9ACTN</name>
<dbReference type="InterPro" id="IPR027450">
    <property type="entry name" value="AlkB-like"/>
</dbReference>